<feature type="domain" description="Azaphilone pigments biosynthesis cluster protein L N-terminal" evidence="2">
    <location>
        <begin position="2"/>
        <end position="202"/>
    </location>
</feature>
<keyword evidence="4" id="KW-1185">Reference proteome</keyword>
<dbReference type="EMBL" id="ML738585">
    <property type="protein sequence ID" value="KAE8168544.1"/>
    <property type="molecule type" value="Genomic_DNA"/>
</dbReference>
<name>A0A5N6VC96_ASPTM</name>
<sequence length="432" mass="47602">MADPLSVTASAVGIITAAIQSARSLAETIKRFRDRDKTLRRLQDELRDLTNILDALAEVNKSEMSMMALLQDPVTRCSQVCCEFEASMKAFGAKSKTGIRDWAKLEFMRGDINEFIDTIAGYKSTISVGLGTITMQTTKISQQVLEDYNEMVQDTAYNLEVQLQRIDEKLARFTMDPVEATEVGPDLNDEKEVTKQCLRICQDAKSYIETLTNRGSSLLQGASGGTAEDDTQKVFEAQLLTRQALDKNRDTFTEIIGQLGKRLEVLLLSSDQKDNTDRQRLQEDINISMQCLEVCKVATEVSRQKIYKVGEVVAEDNSDQVVVTTLADLFDVKKASSTGNSAQLVGSMTEGALCHLTDKRYSSRFGAISGASHNTEVTTTPSRSPPAFETRTNKPSFAPQASNDEQPSSLGTRRTAPSPNEMRKRAASGTTD</sequence>
<reference evidence="3 4" key="1">
    <citation type="submission" date="2019-04" db="EMBL/GenBank/DDBJ databases">
        <title>Friends and foes A comparative genomics study of 23 Aspergillus species from section Flavi.</title>
        <authorList>
            <consortium name="DOE Joint Genome Institute"/>
            <person name="Kjaerbolling I."/>
            <person name="Vesth T."/>
            <person name="Frisvad J.C."/>
            <person name="Nybo J.L."/>
            <person name="Theobald S."/>
            <person name="Kildgaard S."/>
            <person name="Isbrandt T."/>
            <person name="Kuo A."/>
            <person name="Sato A."/>
            <person name="Lyhne E.K."/>
            <person name="Kogle M.E."/>
            <person name="Wiebenga A."/>
            <person name="Kun R.S."/>
            <person name="Lubbers R.J."/>
            <person name="Makela M.R."/>
            <person name="Barry K."/>
            <person name="Chovatia M."/>
            <person name="Clum A."/>
            <person name="Daum C."/>
            <person name="Haridas S."/>
            <person name="He G."/>
            <person name="LaButti K."/>
            <person name="Lipzen A."/>
            <person name="Mondo S."/>
            <person name="Riley R."/>
            <person name="Salamov A."/>
            <person name="Simmons B.A."/>
            <person name="Magnuson J.K."/>
            <person name="Henrissat B."/>
            <person name="Mortensen U.H."/>
            <person name="Larsen T.O."/>
            <person name="Devries R.P."/>
            <person name="Grigoriev I.V."/>
            <person name="Machida M."/>
            <person name="Baker S.E."/>
            <person name="Andersen M.R."/>
        </authorList>
    </citation>
    <scope>NUCLEOTIDE SEQUENCE [LARGE SCALE GENOMIC DNA]</scope>
    <source>
        <strain evidence="3 4">CBS 117626</strain>
    </source>
</reference>
<dbReference type="InterPro" id="IPR031348">
    <property type="entry name" value="PigL_N"/>
</dbReference>
<feature type="compositionally biased region" description="Polar residues" evidence="1">
    <location>
        <begin position="393"/>
        <end position="418"/>
    </location>
</feature>
<dbReference type="AlphaFoldDB" id="A0A5N6VC96"/>
<accession>A0A5N6VC96</accession>
<dbReference type="OrthoDB" id="428260at2759"/>
<evidence type="ECO:0000256" key="1">
    <source>
        <dbReference type="SAM" id="MobiDB-lite"/>
    </source>
</evidence>
<evidence type="ECO:0000313" key="3">
    <source>
        <dbReference type="EMBL" id="KAE8168544.1"/>
    </source>
</evidence>
<evidence type="ECO:0000259" key="2">
    <source>
        <dbReference type="Pfam" id="PF17111"/>
    </source>
</evidence>
<dbReference type="Proteomes" id="UP000326950">
    <property type="component" value="Unassembled WGS sequence"/>
</dbReference>
<evidence type="ECO:0000313" key="4">
    <source>
        <dbReference type="Proteomes" id="UP000326950"/>
    </source>
</evidence>
<protein>
    <recommendedName>
        <fullName evidence="2">Azaphilone pigments biosynthesis cluster protein L N-terminal domain-containing protein</fullName>
    </recommendedName>
</protein>
<organism evidence="3 4">
    <name type="scientific">Aspergillus tamarii</name>
    <dbReference type="NCBI Taxonomy" id="41984"/>
    <lineage>
        <taxon>Eukaryota</taxon>
        <taxon>Fungi</taxon>
        <taxon>Dikarya</taxon>
        <taxon>Ascomycota</taxon>
        <taxon>Pezizomycotina</taxon>
        <taxon>Eurotiomycetes</taxon>
        <taxon>Eurotiomycetidae</taxon>
        <taxon>Eurotiales</taxon>
        <taxon>Aspergillaceae</taxon>
        <taxon>Aspergillus</taxon>
        <taxon>Aspergillus subgen. Circumdati</taxon>
    </lineage>
</organism>
<gene>
    <name evidence="3" type="ORF">BDV40DRAFT_251069</name>
</gene>
<proteinExistence type="predicted"/>
<feature type="compositionally biased region" description="Polar residues" evidence="1">
    <location>
        <begin position="372"/>
        <end position="382"/>
    </location>
</feature>
<feature type="region of interest" description="Disordered" evidence="1">
    <location>
        <begin position="372"/>
        <end position="432"/>
    </location>
</feature>
<dbReference type="Pfam" id="PF17111">
    <property type="entry name" value="PigL_N"/>
    <property type="match status" value="1"/>
</dbReference>